<dbReference type="PROSITE" id="PS50893">
    <property type="entry name" value="ABC_TRANSPORTER_2"/>
    <property type="match status" value="1"/>
</dbReference>
<evidence type="ECO:0000313" key="7">
    <source>
        <dbReference type="Proteomes" id="UP000323521"/>
    </source>
</evidence>
<dbReference type="Proteomes" id="UP000323521">
    <property type="component" value="Chromosome"/>
</dbReference>
<evidence type="ECO:0000256" key="1">
    <source>
        <dbReference type="ARBA" id="ARBA00022448"/>
    </source>
</evidence>
<evidence type="ECO:0000256" key="2">
    <source>
        <dbReference type="ARBA" id="ARBA00022741"/>
    </source>
</evidence>
<proteinExistence type="predicted"/>
<dbReference type="PROSITE" id="PS00211">
    <property type="entry name" value="ABC_TRANSPORTER_1"/>
    <property type="match status" value="1"/>
</dbReference>
<gene>
    <name evidence="6" type="ORF">DCMF_16385</name>
</gene>
<accession>A0A3G1KUP1</accession>
<dbReference type="InterPro" id="IPR003593">
    <property type="entry name" value="AAA+_ATPase"/>
</dbReference>
<dbReference type="EMBL" id="CP017634">
    <property type="protein sequence ID" value="ATW26137.1"/>
    <property type="molecule type" value="Genomic_DNA"/>
</dbReference>
<organism evidence="6 7">
    <name type="scientific">Formimonas warabiya</name>
    <dbReference type="NCBI Taxonomy" id="1761012"/>
    <lineage>
        <taxon>Bacteria</taxon>
        <taxon>Bacillati</taxon>
        <taxon>Bacillota</taxon>
        <taxon>Clostridia</taxon>
        <taxon>Eubacteriales</taxon>
        <taxon>Peptococcaceae</taxon>
        <taxon>Candidatus Formimonas</taxon>
    </lineage>
</organism>
<evidence type="ECO:0000256" key="3">
    <source>
        <dbReference type="ARBA" id="ARBA00022840"/>
    </source>
</evidence>
<dbReference type="EC" id="7.6.2.9" evidence="4"/>
<keyword evidence="1" id="KW-0813">Transport</keyword>
<dbReference type="InterPro" id="IPR050093">
    <property type="entry name" value="ABC_SmlMolc_Importer"/>
</dbReference>
<dbReference type="AlphaFoldDB" id="A0A3G1KUP1"/>
<evidence type="ECO:0000256" key="4">
    <source>
        <dbReference type="ARBA" id="ARBA00066388"/>
    </source>
</evidence>
<dbReference type="SUPFAM" id="SSF52540">
    <property type="entry name" value="P-loop containing nucleoside triphosphate hydrolases"/>
    <property type="match status" value="1"/>
</dbReference>
<dbReference type="KEGG" id="fwa:DCMF_16385"/>
<dbReference type="Gene3D" id="3.40.50.300">
    <property type="entry name" value="P-loop containing nucleotide triphosphate hydrolases"/>
    <property type="match status" value="1"/>
</dbReference>
<name>A0A3G1KUP1_FORW1</name>
<dbReference type="InterPro" id="IPR017871">
    <property type="entry name" value="ABC_transporter-like_CS"/>
</dbReference>
<dbReference type="InterPro" id="IPR003439">
    <property type="entry name" value="ABC_transporter-like_ATP-bd"/>
</dbReference>
<sequence length="339" mass="37622">MELSLQKISVSLSGKEIIKSVSLTVENGTFVSLLGASGCGKSTLLKTIAGIIPQSGGSIILDGKCADKLPPYKRGTVIVFQDFRLFPHLTAEENIGFPLKMRGASKKEYLKTAAELLEKVQLKGFEKSKPHQMSGGQIQRVALARALAAGPNVLLLDEPFFSLDENLRQDMRHLVLRLQREFKITTVLVTHDWQEALSMSDKVALMMHGEVVQYDTPEIIFESPVSREVAEYFGDAVYVDGSIKDHVFTSDMITFRVDRPDGLYQAMFRPSAVRIGFTGEKNFQICEMNYKGENYSAVLAHKITGNRINANVPSPCRLQLGDLVSLSFDPDRAVLFPHP</sequence>
<dbReference type="RefSeq" id="WP_236860045.1">
    <property type="nucleotide sequence ID" value="NZ_CP017634.1"/>
</dbReference>
<feature type="domain" description="ABC transporter" evidence="5">
    <location>
        <begin position="3"/>
        <end position="233"/>
    </location>
</feature>
<dbReference type="GO" id="GO:0016887">
    <property type="term" value="F:ATP hydrolysis activity"/>
    <property type="evidence" value="ECO:0007669"/>
    <property type="project" value="InterPro"/>
</dbReference>
<dbReference type="GO" id="GO:0005524">
    <property type="term" value="F:ATP binding"/>
    <property type="evidence" value="ECO:0007669"/>
    <property type="project" value="UniProtKB-KW"/>
</dbReference>
<evidence type="ECO:0000313" key="6">
    <source>
        <dbReference type="EMBL" id="ATW26137.1"/>
    </source>
</evidence>
<keyword evidence="7" id="KW-1185">Reference proteome</keyword>
<evidence type="ECO:0000259" key="5">
    <source>
        <dbReference type="PROSITE" id="PS50893"/>
    </source>
</evidence>
<keyword evidence="3" id="KW-0067">ATP-binding</keyword>
<dbReference type="SUPFAM" id="SSF50331">
    <property type="entry name" value="MOP-like"/>
    <property type="match status" value="1"/>
</dbReference>
<protein>
    <recommendedName>
        <fullName evidence="4">ABC-type quaternary amine transporter</fullName>
        <ecNumber evidence="4">7.6.2.9</ecNumber>
    </recommendedName>
</protein>
<dbReference type="FunFam" id="3.40.50.300:FF:000425">
    <property type="entry name" value="Probable ABC transporter, ATP-binding subunit"/>
    <property type="match status" value="1"/>
</dbReference>
<dbReference type="PANTHER" id="PTHR42781:SF4">
    <property type="entry name" value="SPERMIDINE_PUTRESCINE IMPORT ATP-BINDING PROTEIN POTA"/>
    <property type="match status" value="1"/>
</dbReference>
<reference evidence="6 7" key="1">
    <citation type="submission" date="2016-10" db="EMBL/GenBank/DDBJ databases">
        <title>Complete Genome Sequence of Peptococcaceae strain DCMF.</title>
        <authorList>
            <person name="Edwards R.J."/>
            <person name="Holland S.I."/>
            <person name="Deshpande N.P."/>
            <person name="Wong Y.K."/>
            <person name="Ertan H."/>
            <person name="Manefield M."/>
            <person name="Russell T.L."/>
            <person name="Lee M.J."/>
        </authorList>
    </citation>
    <scope>NUCLEOTIDE SEQUENCE [LARGE SCALE GENOMIC DNA]</scope>
    <source>
        <strain evidence="6 7">DCMF</strain>
    </source>
</reference>
<dbReference type="SMART" id="SM00382">
    <property type="entry name" value="AAA"/>
    <property type="match status" value="1"/>
</dbReference>
<dbReference type="PANTHER" id="PTHR42781">
    <property type="entry name" value="SPERMIDINE/PUTRESCINE IMPORT ATP-BINDING PROTEIN POTA"/>
    <property type="match status" value="1"/>
</dbReference>
<dbReference type="InterPro" id="IPR008995">
    <property type="entry name" value="Mo/tungstate-bd_C_term_dom"/>
</dbReference>
<keyword evidence="2" id="KW-0547">Nucleotide-binding</keyword>
<dbReference type="GO" id="GO:0015418">
    <property type="term" value="F:ABC-type quaternary ammonium compound transporting activity"/>
    <property type="evidence" value="ECO:0007669"/>
    <property type="project" value="UniProtKB-EC"/>
</dbReference>
<dbReference type="InterPro" id="IPR027417">
    <property type="entry name" value="P-loop_NTPase"/>
</dbReference>
<dbReference type="Pfam" id="PF00005">
    <property type="entry name" value="ABC_tran"/>
    <property type="match status" value="1"/>
</dbReference>